<keyword evidence="5 6" id="KW-0406">Ion transport</keyword>
<feature type="transmembrane region" description="Helical" evidence="6">
    <location>
        <begin position="950"/>
        <end position="969"/>
    </location>
</feature>
<comment type="catalytic activity">
    <reaction evidence="6">
        <text>Ca(2+)(in) + ATP + H2O = Ca(2+)(out) + ADP + phosphate + H(+)</text>
        <dbReference type="Rhea" id="RHEA:18105"/>
        <dbReference type="ChEBI" id="CHEBI:15377"/>
        <dbReference type="ChEBI" id="CHEBI:15378"/>
        <dbReference type="ChEBI" id="CHEBI:29108"/>
        <dbReference type="ChEBI" id="CHEBI:30616"/>
        <dbReference type="ChEBI" id="CHEBI:43474"/>
        <dbReference type="ChEBI" id="CHEBI:456216"/>
        <dbReference type="EC" id="7.2.2.10"/>
    </reaction>
</comment>
<evidence type="ECO:0000313" key="8">
    <source>
        <dbReference type="EMBL" id="KAA8548698.1"/>
    </source>
</evidence>
<dbReference type="EMBL" id="CM018031">
    <property type="protein sequence ID" value="KAA8548698.1"/>
    <property type="molecule type" value="Genomic_DNA"/>
</dbReference>
<feature type="transmembrane region" description="Helical" evidence="6">
    <location>
        <begin position="330"/>
        <end position="356"/>
    </location>
</feature>
<keyword evidence="2" id="KW-0479">Metal-binding</keyword>
<evidence type="ECO:0000256" key="3">
    <source>
        <dbReference type="ARBA" id="ARBA00022837"/>
    </source>
</evidence>
<keyword evidence="4" id="KW-0460">Magnesium</keyword>
<dbReference type="AlphaFoldDB" id="A0A5J5C0A5"/>
<dbReference type="PANTHER" id="PTHR24093:SF518">
    <property type="entry name" value="CALCIUM-TRANSPORTING ATPASE"/>
    <property type="match status" value="1"/>
</dbReference>
<evidence type="ECO:0000256" key="1">
    <source>
        <dbReference type="ARBA" id="ARBA00022448"/>
    </source>
</evidence>
<keyword evidence="6" id="KW-0067">ATP-binding</keyword>
<dbReference type="SMART" id="SM00831">
    <property type="entry name" value="Cation_ATPase_N"/>
    <property type="match status" value="1"/>
</dbReference>
<dbReference type="GO" id="GO:0046872">
    <property type="term" value="F:metal ion binding"/>
    <property type="evidence" value="ECO:0007669"/>
    <property type="project" value="UniProtKB-KW"/>
</dbReference>
<keyword evidence="6" id="KW-1133">Transmembrane helix</keyword>
<comment type="caution">
    <text evidence="6">Lacks conserved residue(s) required for the propagation of feature annotation.</text>
</comment>
<keyword evidence="6" id="KW-0547">Nucleotide-binding</keyword>
<accession>A0A5J5C0A5</accession>
<evidence type="ECO:0000313" key="9">
    <source>
        <dbReference type="Proteomes" id="UP000325577"/>
    </source>
</evidence>
<dbReference type="SUPFAM" id="SSF81660">
    <property type="entry name" value="Metal cation-transporting ATPase, ATP-binding domain N"/>
    <property type="match status" value="1"/>
</dbReference>
<protein>
    <recommendedName>
        <fullName evidence="6">Calcium-transporting ATPase</fullName>
        <ecNumber evidence="6">7.2.2.10</ecNumber>
    </recommendedName>
</protein>
<dbReference type="InterPro" id="IPR008250">
    <property type="entry name" value="ATPase_P-typ_transduc_dom_A_sf"/>
</dbReference>
<dbReference type="GO" id="GO:0005524">
    <property type="term" value="F:ATP binding"/>
    <property type="evidence" value="ECO:0007669"/>
    <property type="project" value="UniProtKB-KW"/>
</dbReference>
<dbReference type="GO" id="GO:0005388">
    <property type="term" value="F:P-type calcium transporter activity"/>
    <property type="evidence" value="ECO:0007669"/>
    <property type="project" value="UniProtKB-EC"/>
</dbReference>
<dbReference type="InterPro" id="IPR006068">
    <property type="entry name" value="ATPase_P-typ_cation-transptr_C"/>
</dbReference>
<gene>
    <name evidence="8" type="ORF">F0562_000382</name>
</gene>
<evidence type="ECO:0000259" key="7">
    <source>
        <dbReference type="SMART" id="SM00831"/>
    </source>
</evidence>
<keyword evidence="1 6" id="KW-0813">Transport</keyword>
<feature type="transmembrane region" description="Helical" evidence="6">
    <location>
        <begin position="984"/>
        <end position="1004"/>
    </location>
</feature>
<evidence type="ECO:0000256" key="2">
    <source>
        <dbReference type="ARBA" id="ARBA00022723"/>
    </source>
</evidence>
<dbReference type="InterPro" id="IPR006408">
    <property type="entry name" value="P-type_ATPase_IIB"/>
</dbReference>
<keyword evidence="6" id="KW-0812">Transmembrane</keyword>
<dbReference type="InterPro" id="IPR023298">
    <property type="entry name" value="ATPase_P-typ_TM_dom_sf"/>
</dbReference>
<keyword evidence="9" id="KW-1185">Reference proteome</keyword>
<feature type="transmembrane region" description="Helical" evidence="6">
    <location>
        <begin position="152"/>
        <end position="169"/>
    </location>
</feature>
<dbReference type="InterPro" id="IPR036412">
    <property type="entry name" value="HAD-like_sf"/>
</dbReference>
<proteinExistence type="inferred from homology"/>
<comment type="function">
    <text evidence="6">Catalyzes the hydrolysis of ATP coupled with the transport of calcium.</text>
</comment>
<keyword evidence="6" id="KW-0109">Calcium transport</keyword>
<dbReference type="SUPFAM" id="SSF81653">
    <property type="entry name" value="Calcium ATPase, transduction domain A"/>
    <property type="match status" value="1"/>
</dbReference>
<dbReference type="GO" id="GO:0005886">
    <property type="term" value="C:plasma membrane"/>
    <property type="evidence" value="ECO:0007669"/>
    <property type="project" value="TreeGrafter"/>
</dbReference>
<dbReference type="Pfam" id="PF00690">
    <property type="entry name" value="Cation_ATPase_N"/>
    <property type="match status" value="1"/>
</dbReference>
<reference evidence="8 9" key="1">
    <citation type="submission" date="2019-09" db="EMBL/GenBank/DDBJ databases">
        <title>A chromosome-level genome assembly of the Chinese tupelo Nyssa sinensis.</title>
        <authorList>
            <person name="Yang X."/>
            <person name="Kang M."/>
            <person name="Yang Y."/>
            <person name="Xiong H."/>
            <person name="Wang M."/>
            <person name="Zhang Z."/>
            <person name="Wang Z."/>
            <person name="Wu H."/>
            <person name="Ma T."/>
            <person name="Liu J."/>
            <person name="Xi Z."/>
        </authorList>
    </citation>
    <scope>NUCLEOTIDE SEQUENCE [LARGE SCALE GENOMIC DNA]</scope>
    <source>
        <strain evidence="8">J267</strain>
        <tissue evidence="8">Leaf</tissue>
    </source>
</reference>
<dbReference type="PANTHER" id="PTHR24093">
    <property type="entry name" value="CATION TRANSPORTING ATPASE"/>
    <property type="match status" value="1"/>
</dbReference>
<dbReference type="Pfam" id="PF00689">
    <property type="entry name" value="Cation_ATPase_C"/>
    <property type="match status" value="1"/>
</dbReference>
<sequence length="1028" mass="115732">MSNIMQASKDSMELAPARNKAKKRWHRAFTTFRCYKAFLSLAKKTLADKEGEFLHKFSRSSSYTVIDVESTSFSQINQLSITKLVREQNRDWLHEFGWIEGVLSALETNAENGIDGDTEDITCRKEAFGSNKHPNPPATSFFHFVLEAFKDPMILVLLLCAVFSLGFGIKKKGFQEGWYDGGSKFVAVLLVITVSAAINFWADREFHKMFEASKCIQIDVVRSRKWQQISRCEIVVGDIVFLETGDQVPADGLFLDGYSLLVDESSVTRQADLVEVDYLENPFLFANTEVVNGYARMLVTAVGMNTRSKMTSSMSHKPFEWTLIQIQLKYLTFLIGKTGLSIAFLVLSVSLVRYLAGNVDNEEGNREFISFKAKIHDVLEDIVGILATPILIASTAIPEGFSLAVTITLAYLMKIRVTKGEALLRIPSCHHAICSAITFFRNTLKLDQMNVSKFRIGQNSIKKVNSRLIAPNVLELLHQGVGLNPNPTQFSPKSLFEFSSNPTEKGICNWAIFQLGMDIENLKESCTILQIEAFHLEEEKRGVLIRKENDYTIHSHRKGAAGTIIATCSHYYETDGTICVIDPGLRGKLTEEVVGMEANGLRCIAFAHKQISKEDYDQHLYQVLKEDKFILLGFVGLENPYLSGLRKAVEACRYDGVTIRMLTKDNISTARAIAAECGILEHYHGEVVEGADFRNYMLEARMDRVREIRVMASASPFDKFFVVQQLKLHGHVVVTGRNTWDALLQSEADSKLCLGIQTTHMAKYIRDIVVLDDHIPSVVTPLSWGGGAYHDIQIFTQFQLTMSSVSLVMDSVTAISACESPAKNIVADVFAGKVPYPVLQLLWVKLIMSTLAAIALIREKPFKEPMQKAPLRGQGRQAEPLITNIMWKDIITQTFYQISILLTINFKGQSIFGVNPQVKDTFIFNTFVLFQVCNMFNARKHKKNSFEGMLWTKLFWGIIGIIIVLQVVIVECLKKFADTERLDWGQWGLCIGIAAASWPIGRVVKCIPTPEKPHFSYIRRQKQKNKVL</sequence>
<evidence type="ECO:0000256" key="5">
    <source>
        <dbReference type="ARBA" id="ARBA00023065"/>
    </source>
</evidence>
<feature type="transmembrane region" description="Helical" evidence="6">
    <location>
        <begin position="181"/>
        <end position="202"/>
    </location>
</feature>
<dbReference type="NCBIfam" id="TIGR01517">
    <property type="entry name" value="ATPase-IIB_Ca"/>
    <property type="match status" value="1"/>
</dbReference>
<dbReference type="InterPro" id="IPR059000">
    <property type="entry name" value="ATPase_P-type_domA"/>
</dbReference>
<feature type="domain" description="Cation-transporting P-type ATPase N-terminal" evidence="7">
    <location>
        <begin position="95"/>
        <end position="169"/>
    </location>
</feature>
<comment type="subcellular location">
    <subcellularLocation>
        <location evidence="6">Membrane</location>
        <topology evidence="6">Multi-pass membrane protein</topology>
    </subcellularLocation>
</comment>
<dbReference type="EC" id="7.2.2.10" evidence="6"/>
<organism evidence="8 9">
    <name type="scientific">Nyssa sinensis</name>
    <dbReference type="NCBI Taxonomy" id="561372"/>
    <lineage>
        <taxon>Eukaryota</taxon>
        <taxon>Viridiplantae</taxon>
        <taxon>Streptophyta</taxon>
        <taxon>Embryophyta</taxon>
        <taxon>Tracheophyta</taxon>
        <taxon>Spermatophyta</taxon>
        <taxon>Magnoliopsida</taxon>
        <taxon>eudicotyledons</taxon>
        <taxon>Gunneridae</taxon>
        <taxon>Pentapetalae</taxon>
        <taxon>asterids</taxon>
        <taxon>Cornales</taxon>
        <taxon>Nyssaceae</taxon>
        <taxon>Nyssa</taxon>
    </lineage>
</organism>
<name>A0A5J5C0A5_9ASTE</name>
<dbReference type="SUPFAM" id="SSF81665">
    <property type="entry name" value="Calcium ATPase, transmembrane domain M"/>
    <property type="match status" value="1"/>
</dbReference>
<dbReference type="SUPFAM" id="SSF56784">
    <property type="entry name" value="HAD-like"/>
    <property type="match status" value="1"/>
</dbReference>
<dbReference type="InterPro" id="IPR023299">
    <property type="entry name" value="ATPase_P-typ_cyto_dom_N"/>
</dbReference>
<dbReference type="OrthoDB" id="116380at2759"/>
<keyword evidence="3 6" id="KW-0106">Calcium</keyword>
<dbReference type="Gene3D" id="3.40.1110.10">
    <property type="entry name" value="Calcium-transporting ATPase, cytoplasmic domain N"/>
    <property type="match status" value="1"/>
</dbReference>
<comment type="similarity">
    <text evidence="6">Belongs to the cation transport ATPase (P-type) (TC 3.A.3) family. Type IIB subfamily.</text>
</comment>
<evidence type="ECO:0000256" key="4">
    <source>
        <dbReference type="ARBA" id="ARBA00022842"/>
    </source>
</evidence>
<dbReference type="Proteomes" id="UP000325577">
    <property type="component" value="Linkage Group LG0"/>
</dbReference>
<dbReference type="Gene3D" id="1.20.1110.10">
    <property type="entry name" value="Calcium-transporting ATPase, transmembrane domain"/>
    <property type="match status" value="2"/>
</dbReference>
<dbReference type="Pfam" id="PF00122">
    <property type="entry name" value="E1-E2_ATPase"/>
    <property type="match status" value="1"/>
</dbReference>
<evidence type="ECO:0000256" key="6">
    <source>
        <dbReference type="RuleBase" id="RU361146"/>
    </source>
</evidence>
<dbReference type="Pfam" id="PF13246">
    <property type="entry name" value="Cation_ATPase"/>
    <property type="match status" value="1"/>
</dbReference>
<keyword evidence="6" id="KW-0472">Membrane</keyword>
<dbReference type="InterPro" id="IPR004014">
    <property type="entry name" value="ATPase_P-typ_cation-transptr_N"/>
</dbReference>